<sequence length="253" mass="27409">MGHYDLVLRIRRRPQEEAPSPADEHPTMRIGIAGAGAIGRSVALELLAYGHKVLLIEQNVRHYEPHTVPGADWLLADACELTSLEEAGLQLCDVVIAATGDDKVNLAASLLAKTEFGVPRVVARVNDARNEWLFNEAWGVDLAVSAPRALVAAIEGAIDIGHMVRLMELRQGQVSLAKLRLPEDDPMVGKRVRDLTMAENTALAIIVREGGVLLPKPDDVLEANDEMLFFVGGGVEDQVRALVNGATKPLPNR</sequence>
<dbReference type="GO" id="GO:0015079">
    <property type="term" value="F:potassium ion transmembrane transporter activity"/>
    <property type="evidence" value="ECO:0007669"/>
    <property type="project" value="InterPro"/>
</dbReference>
<accession>A0A7I9W980</accession>
<dbReference type="Gene3D" id="3.30.70.1450">
    <property type="entry name" value="Regulator of K+ conductance, C-terminal domain"/>
    <property type="match status" value="1"/>
</dbReference>
<dbReference type="Pfam" id="PF02080">
    <property type="entry name" value="TrkA_C"/>
    <property type="match status" value="1"/>
</dbReference>
<dbReference type="InterPro" id="IPR003148">
    <property type="entry name" value="RCK_N"/>
</dbReference>
<dbReference type="PRINTS" id="PR00335">
    <property type="entry name" value="KUPTAKETRKA"/>
</dbReference>
<evidence type="ECO:0000256" key="4">
    <source>
        <dbReference type="ARBA" id="ARBA00022958"/>
    </source>
</evidence>
<feature type="domain" description="RCK N-terminal" evidence="7">
    <location>
        <begin position="27"/>
        <end position="144"/>
    </location>
</feature>
<evidence type="ECO:0000256" key="1">
    <source>
        <dbReference type="ARBA" id="ARBA00017378"/>
    </source>
</evidence>
<dbReference type="GO" id="GO:0005886">
    <property type="term" value="C:plasma membrane"/>
    <property type="evidence" value="ECO:0007669"/>
    <property type="project" value="InterPro"/>
</dbReference>
<keyword evidence="2" id="KW-0813">Transport</keyword>
<dbReference type="AlphaFoldDB" id="A0A7I9W980"/>
<evidence type="ECO:0000313" key="10">
    <source>
        <dbReference type="Proteomes" id="UP000465302"/>
    </source>
</evidence>
<dbReference type="InterPro" id="IPR050721">
    <property type="entry name" value="Trk_Ktr_HKT_K-transport"/>
</dbReference>
<dbReference type="InterPro" id="IPR036721">
    <property type="entry name" value="RCK_C_sf"/>
</dbReference>
<keyword evidence="5" id="KW-0520">NAD</keyword>
<organism evidence="9 10">
    <name type="scientific">Mycolicibacterium agri</name>
    <name type="common">Mycobacterium agri</name>
    <dbReference type="NCBI Taxonomy" id="36811"/>
    <lineage>
        <taxon>Bacteria</taxon>
        <taxon>Bacillati</taxon>
        <taxon>Actinomycetota</taxon>
        <taxon>Actinomycetes</taxon>
        <taxon>Mycobacteriales</taxon>
        <taxon>Mycobacteriaceae</taxon>
        <taxon>Mycolicibacterium</taxon>
    </lineage>
</organism>
<evidence type="ECO:0000259" key="8">
    <source>
        <dbReference type="PROSITE" id="PS51202"/>
    </source>
</evidence>
<evidence type="ECO:0000256" key="6">
    <source>
        <dbReference type="ARBA" id="ARBA00023065"/>
    </source>
</evidence>
<dbReference type="Gene3D" id="3.40.50.720">
    <property type="entry name" value="NAD(P)-binding Rossmann-like Domain"/>
    <property type="match status" value="1"/>
</dbReference>
<dbReference type="Pfam" id="PF02254">
    <property type="entry name" value="TrkA_N"/>
    <property type="match status" value="1"/>
</dbReference>
<evidence type="ECO:0000259" key="7">
    <source>
        <dbReference type="PROSITE" id="PS51201"/>
    </source>
</evidence>
<name>A0A7I9W980_MYCAG</name>
<dbReference type="EMBL" id="BLKS01000001">
    <property type="protein sequence ID" value="GFG53736.1"/>
    <property type="molecule type" value="Genomic_DNA"/>
</dbReference>
<keyword evidence="6" id="KW-0406">Ion transport</keyword>
<gene>
    <name evidence="9" type="ORF">MAGR_51770</name>
</gene>
<reference evidence="9 10" key="1">
    <citation type="journal article" date="2019" name="Emerg. Microbes Infect.">
        <title>Comprehensive subspecies identification of 175 nontuberculous mycobacteria species based on 7547 genomic profiles.</title>
        <authorList>
            <person name="Matsumoto Y."/>
            <person name="Kinjo T."/>
            <person name="Motooka D."/>
            <person name="Nabeya D."/>
            <person name="Jung N."/>
            <person name="Uechi K."/>
            <person name="Horii T."/>
            <person name="Iida T."/>
            <person name="Fujita J."/>
            <person name="Nakamura S."/>
        </authorList>
    </citation>
    <scope>NUCLEOTIDE SEQUENCE [LARGE SCALE GENOMIC DNA]</scope>
    <source>
        <strain evidence="9 10">JCM 6377</strain>
    </source>
</reference>
<evidence type="ECO:0000313" key="9">
    <source>
        <dbReference type="EMBL" id="GFG53736.1"/>
    </source>
</evidence>
<proteinExistence type="predicted"/>
<dbReference type="SUPFAM" id="SSF51735">
    <property type="entry name" value="NAD(P)-binding Rossmann-fold domains"/>
    <property type="match status" value="1"/>
</dbReference>
<dbReference type="InterPro" id="IPR006037">
    <property type="entry name" value="RCK_C"/>
</dbReference>
<dbReference type="PANTHER" id="PTHR43833">
    <property type="entry name" value="POTASSIUM CHANNEL PROTEIN 2-RELATED-RELATED"/>
    <property type="match status" value="1"/>
</dbReference>
<keyword evidence="3" id="KW-0633">Potassium transport</keyword>
<dbReference type="InterPro" id="IPR006036">
    <property type="entry name" value="K_uptake_TrkA"/>
</dbReference>
<protein>
    <recommendedName>
        <fullName evidence="1">Trk system potassium uptake protein TrkA</fullName>
    </recommendedName>
</protein>
<evidence type="ECO:0000256" key="3">
    <source>
        <dbReference type="ARBA" id="ARBA00022538"/>
    </source>
</evidence>
<feature type="domain" description="RCK C-terminal" evidence="8">
    <location>
        <begin position="164"/>
        <end position="245"/>
    </location>
</feature>
<dbReference type="InterPro" id="IPR036291">
    <property type="entry name" value="NAD(P)-bd_dom_sf"/>
</dbReference>
<dbReference type="PROSITE" id="PS51202">
    <property type="entry name" value="RCK_C"/>
    <property type="match status" value="1"/>
</dbReference>
<comment type="caution">
    <text evidence="9">The sequence shown here is derived from an EMBL/GenBank/DDBJ whole genome shotgun (WGS) entry which is preliminary data.</text>
</comment>
<evidence type="ECO:0000256" key="5">
    <source>
        <dbReference type="ARBA" id="ARBA00023027"/>
    </source>
</evidence>
<dbReference type="PROSITE" id="PS51201">
    <property type="entry name" value="RCK_N"/>
    <property type="match status" value="1"/>
</dbReference>
<keyword evidence="4" id="KW-0630">Potassium</keyword>
<dbReference type="PANTHER" id="PTHR43833:SF5">
    <property type="entry name" value="TRK SYSTEM POTASSIUM UPTAKE PROTEIN TRKA"/>
    <property type="match status" value="1"/>
</dbReference>
<evidence type="ECO:0000256" key="2">
    <source>
        <dbReference type="ARBA" id="ARBA00022448"/>
    </source>
</evidence>
<dbReference type="SUPFAM" id="SSF116726">
    <property type="entry name" value="TrkA C-terminal domain-like"/>
    <property type="match status" value="1"/>
</dbReference>
<dbReference type="Proteomes" id="UP000465302">
    <property type="component" value="Unassembled WGS sequence"/>
</dbReference>